<dbReference type="InterPro" id="IPR038404">
    <property type="entry name" value="TRAP_DctP_sf"/>
</dbReference>
<dbReference type="EMBL" id="RDRB01000003">
    <property type="protein sequence ID" value="ROU03047.1"/>
    <property type="molecule type" value="Genomic_DNA"/>
</dbReference>
<evidence type="ECO:0000256" key="1">
    <source>
        <dbReference type="ARBA" id="ARBA00004418"/>
    </source>
</evidence>
<dbReference type="InterPro" id="IPR006311">
    <property type="entry name" value="TAT_signal"/>
</dbReference>
<gene>
    <name evidence="5" type="ORF">EAT49_07070</name>
</gene>
<evidence type="ECO:0000256" key="2">
    <source>
        <dbReference type="ARBA" id="ARBA00022729"/>
    </source>
</evidence>
<accession>A0A3N2R6L1</accession>
<proteinExistence type="predicted"/>
<dbReference type="OrthoDB" id="9769667at2"/>
<comment type="caution">
    <text evidence="5">The sequence shown here is derived from an EMBL/GenBank/DDBJ whole genome shotgun (WGS) entry which is preliminary data.</text>
</comment>
<sequence length="361" mass="39929">MKLNRRQAVAGMISLTAPALLGARPAFAQETINLTMSSSHPTTIAWVGPLKTVVVDRSNQLLEERGSNYRINWTEAFGGSLYGFQDTLEAVTQNLTDMGWIGSLWEPSTLPLQNIQFPTPFTTQTVEQAFNSMNRLNDEEEAFKAEWAAQNISYFGCCGSDSYHLFTKRPIESLADLEGLKLVGVPTIAPWIEPVGATLVTSGLPQMYGQIQTGVGDGTMIIGTGAYPLKLHEVAPYITKVDTGPISFGGFGINSDVYNALPEDVQQVLAELGREYSHENARLIKEREAVFFENFANEGATISDMPQEQRMEWADRLGDLAKVWVEEQEARGVPARAMLKRYMEVVQEEGAEPLRDWAADV</sequence>
<evidence type="ECO:0000256" key="3">
    <source>
        <dbReference type="ARBA" id="ARBA00022764"/>
    </source>
</evidence>
<dbReference type="GO" id="GO:0042597">
    <property type="term" value="C:periplasmic space"/>
    <property type="evidence" value="ECO:0007669"/>
    <property type="project" value="UniProtKB-SubCell"/>
</dbReference>
<keyword evidence="3" id="KW-0574">Periplasm</keyword>
<comment type="subcellular location">
    <subcellularLocation>
        <location evidence="1">Periplasm</location>
    </subcellularLocation>
</comment>
<name>A0A3N2R6L1_9RHOB</name>
<evidence type="ECO:0000256" key="4">
    <source>
        <dbReference type="SAM" id="SignalP"/>
    </source>
</evidence>
<dbReference type="Gene3D" id="3.40.190.170">
    <property type="entry name" value="Bacterial extracellular solute-binding protein, family 7"/>
    <property type="match status" value="1"/>
</dbReference>
<evidence type="ECO:0000313" key="5">
    <source>
        <dbReference type="EMBL" id="ROU03047.1"/>
    </source>
</evidence>
<protein>
    <submittedName>
        <fullName evidence="5">C4-dicarboxylate ABC transporter substrate-binding protein</fullName>
    </submittedName>
</protein>
<keyword evidence="6" id="KW-1185">Reference proteome</keyword>
<dbReference type="CDD" id="cd13666">
    <property type="entry name" value="PBP2_TRAP_DctP_like_1"/>
    <property type="match status" value="1"/>
</dbReference>
<dbReference type="RefSeq" id="WP_123641596.1">
    <property type="nucleotide sequence ID" value="NZ_ML119083.1"/>
</dbReference>
<keyword evidence="2 4" id="KW-0732">Signal</keyword>
<dbReference type="PROSITE" id="PS51318">
    <property type="entry name" value="TAT"/>
    <property type="match status" value="1"/>
</dbReference>
<dbReference type="Proteomes" id="UP000268016">
    <property type="component" value="Unassembled WGS sequence"/>
</dbReference>
<dbReference type="AlphaFoldDB" id="A0A3N2R6L1"/>
<dbReference type="PANTHER" id="PTHR33376:SF15">
    <property type="entry name" value="BLL6794 PROTEIN"/>
    <property type="match status" value="1"/>
</dbReference>
<dbReference type="NCBIfam" id="NF037995">
    <property type="entry name" value="TRAP_S1"/>
    <property type="match status" value="1"/>
</dbReference>
<dbReference type="PANTHER" id="PTHR33376">
    <property type="match status" value="1"/>
</dbReference>
<reference evidence="5 6" key="1">
    <citation type="submission" date="2018-10" db="EMBL/GenBank/DDBJ databases">
        <title>Histidinibacterium lentulum gen. nov., sp. nov., a marine bacterium from the culture broth of Picochlorum sp. 122.</title>
        <authorList>
            <person name="Wang G."/>
        </authorList>
    </citation>
    <scope>NUCLEOTIDE SEQUENCE [LARGE SCALE GENOMIC DNA]</scope>
    <source>
        <strain evidence="5 6">B17</strain>
    </source>
</reference>
<dbReference type="GO" id="GO:0055085">
    <property type="term" value="P:transmembrane transport"/>
    <property type="evidence" value="ECO:0007669"/>
    <property type="project" value="InterPro"/>
</dbReference>
<dbReference type="InterPro" id="IPR018389">
    <property type="entry name" value="DctP_fam"/>
</dbReference>
<dbReference type="Pfam" id="PF03480">
    <property type="entry name" value="DctP"/>
    <property type="match status" value="1"/>
</dbReference>
<feature type="chain" id="PRO_5018067846" evidence="4">
    <location>
        <begin position="29"/>
        <end position="361"/>
    </location>
</feature>
<organism evidence="5 6">
    <name type="scientific">Histidinibacterium lentulum</name>
    <dbReference type="NCBI Taxonomy" id="2480588"/>
    <lineage>
        <taxon>Bacteria</taxon>
        <taxon>Pseudomonadati</taxon>
        <taxon>Pseudomonadota</taxon>
        <taxon>Alphaproteobacteria</taxon>
        <taxon>Rhodobacterales</taxon>
        <taxon>Paracoccaceae</taxon>
        <taxon>Histidinibacterium</taxon>
    </lineage>
</organism>
<feature type="signal peptide" evidence="4">
    <location>
        <begin position="1"/>
        <end position="28"/>
    </location>
</feature>
<evidence type="ECO:0000313" key="6">
    <source>
        <dbReference type="Proteomes" id="UP000268016"/>
    </source>
</evidence>